<keyword evidence="3" id="KW-1185">Reference proteome</keyword>
<sequence>MKERKRQSLVDTRGFLVACRVEPAGISDRRAARELTVGLSLLWPKVHTVIANAGYESETLAQTIRGGNGWRLVIVKRKEQAFRIPGLNWIVERSFAWLGQHRRMSKDYEYRVQTSETLITIAPALK</sequence>
<protein>
    <submittedName>
        <fullName evidence="2">Transposase</fullName>
    </submittedName>
</protein>
<comment type="caution">
    <text evidence="2">The sequence shown here is derived from an EMBL/GenBank/DDBJ whole genome shotgun (WGS) entry which is preliminary data.</text>
</comment>
<dbReference type="RefSeq" id="WP_111539173.1">
    <property type="nucleotide sequence ID" value="NZ_QKZL01000045.1"/>
</dbReference>
<dbReference type="Pfam" id="PF01609">
    <property type="entry name" value="DDE_Tnp_1"/>
    <property type="match status" value="1"/>
</dbReference>
<reference evidence="2 3" key="1">
    <citation type="submission" date="2018-06" db="EMBL/GenBank/DDBJ databases">
        <title>Genomic Encyclopedia of Archaeal and Bacterial Type Strains, Phase II (KMG-II): from individual species to whole genera.</title>
        <authorList>
            <person name="Goeker M."/>
        </authorList>
    </citation>
    <scope>NUCLEOTIDE SEQUENCE [LARGE SCALE GENOMIC DNA]</scope>
    <source>
        <strain evidence="2 3">DSM 22009</strain>
    </source>
</reference>
<dbReference type="GO" id="GO:0006313">
    <property type="term" value="P:DNA transposition"/>
    <property type="evidence" value="ECO:0007669"/>
    <property type="project" value="InterPro"/>
</dbReference>
<feature type="domain" description="Transposase IS4-like" evidence="1">
    <location>
        <begin position="4"/>
        <end position="122"/>
    </location>
</feature>
<dbReference type="PANTHER" id="PTHR30007">
    <property type="entry name" value="PHP DOMAIN PROTEIN"/>
    <property type="match status" value="1"/>
</dbReference>
<dbReference type="GO" id="GO:0004803">
    <property type="term" value="F:transposase activity"/>
    <property type="evidence" value="ECO:0007669"/>
    <property type="project" value="InterPro"/>
</dbReference>
<name>A0A2W7MRK5_9RHOB</name>
<dbReference type="EMBL" id="QKZL01000045">
    <property type="protein sequence ID" value="PZX10538.1"/>
    <property type="molecule type" value="Genomic_DNA"/>
</dbReference>
<dbReference type="GO" id="GO:0003677">
    <property type="term" value="F:DNA binding"/>
    <property type="evidence" value="ECO:0007669"/>
    <property type="project" value="InterPro"/>
</dbReference>
<evidence type="ECO:0000259" key="1">
    <source>
        <dbReference type="Pfam" id="PF01609"/>
    </source>
</evidence>
<dbReference type="Proteomes" id="UP000248916">
    <property type="component" value="Unassembled WGS sequence"/>
</dbReference>
<evidence type="ECO:0000313" key="3">
    <source>
        <dbReference type="Proteomes" id="UP000248916"/>
    </source>
</evidence>
<accession>A0A2W7MRK5</accession>
<evidence type="ECO:0000313" key="2">
    <source>
        <dbReference type="EMBL" id="PZX10538.1"/>
    </source>
</evidence>
<dbReference type="OrthoDB" id="32553at2"/>
<organism evidence="2 3">
    <name type="scientific">Palleronia aestuarii</name>
    <dbReference type="NCBI Taxonomy" id="568105"/>
    <lineage>
        <taxon>Bacteria</taxon>
        <taxon>Pseudomonadati</taxon>
        <taxon>Pseudomonadota</taxon>
        <taxon>Alphaproteobacteria</taxon>
        <taxon>Rhodobacterales</taxon>
        <taxon>Roseobacteraceae</taxon>
        <taxon>Palleronia</taxon>
    </lineage>
</organism>
<gene>
    <name evidence="2" type="ORF">LX81_04212</name>
</gene>
<dbReference type="InterPro" id="IPR002559">
    <property type="entry name" value="Transposase_11"/>
</dbReference>
<dbReference type="AlphaFoldDB" id="A0A2W7MRK5"/>
<proteinExistence type="predicted"/>
<dbReference type="PANTHER" id="PTHR30007:SF0">
    <property type="entry name" value="TRANSPOSASE"/>
    <property type="match status" value="1"/>
</dbReference>